<comment type="caution">
    <text evidence="3">The sequence shown here is derived from an EMBL/GenBank/DDBJ whole genome shotgun (WGS) entry which is preliminary data.</text>
</comment>
<dbReference type="PANTHER" id="PTHR42928">
    <property type="entry name" value="TRICARBOXYLATE-BINDING PROTEIN"/>
    <property type="match status" value="1"/>
</dbReference>
<protein>
    <submittedName>
        <fullName evidence="3">Tricarboxylate transporter</fullName>
    </submittedName>
</protein>
<sequence>MNRREFIAAATAGVVAPVCAPASAHAAQPIQWVVPFQEGGGTDVWARFMAGWLSATLPDRPEVRLLNVSGGNSTRAANFFAAEARADGRMLLGTTGSTQFAALLGDRRVQYDYADWRIVAAQPSGGAIYVPSALGVGSMAQLVARGRTVHFGSIGAASLDIVPLLALEMLGLDVAVLLGLNSRNAARAGLIGGEFDVDYQTSPGYLAQVQPLADAGRVVPLMSLGALDAHGRWARDPAFPALPAFPEVFRQIHGRDPDGAEWQAWQALFRAGFAAQKMVFLPGSVPVARSQLFREAFSHMAANPRFRDQAAPVLGPYPLLTGARADAALAQAMTMAPDIRKWTRDWLERRFRVTP</sequence>
<evidence type="ECO:0000313" key="4">
    <source>
        <dbReference type="Proteomes" id="UP000478740"/>
    </source>
</evidence>
<dbReference type="Gene3D" id="3.40.190.150">
    <property type="entry name" value="Bordetella uptake gene, domain 1"/>
    <property type="match status" value="1"/>
</dbReference>
<keyword evidence="2" id="KW-0732">Signal</keyword>
<accession>A0A6L6J0M0</accession>
<evidence type="ECO:0000313" key="3">
    <source>
        <dbReference type="EMBL" id="MTH65441.1"/>
    </source>
</evidence>
<feature type="signal peptide" evidence="2">
    <location>
        <begin position="1"/>
        <end position="26"/>
    </location>
</feature>
<comment type="similarity">
    <text evidence="1">Belongs to the UPF0065 (bug) family.</text>
</comment>
<dbReference type="Proteomes" id="UP000478740">
    <property type="component" value="Unassembled WGS sequence"/>
</dbReference>
<dbReference type="EMBL" id="WMII01000013">
    <property type="protein sequence ID" value="MTH65441.1"/>
    <property type="molecule type" value="Genomic_DNA"/>
</dbReference>
<dbReference type="PANTHER" id="PTHR42928:SF5">
    <property type="entry name" value="BLR1237 PROTEIN"/>
    <property type="match status" value="1"/>
</dbReference>
<proteinExistence type="inferred from homology"/>
<dbReference type="InterPro" id="IPR042100">
    <property type="entry name" value="Bug_dom1"/>
</dbReference>
<gene>
    <name evidence="3" type="ORF">GL284_14300</name>
</gene>
<dbReference type="AlphaFoldDB" id="A0A6L6J0M0"/>
<organism evidence="3 4">
    <name type="scientific">Paracoccus shanxieyensis</name>
    <dbReference type="NCBI Taxonomy" id="2675752"/>
    <lineage>
        <taxon>Bacteria</taxon>
        <taxon>Pseudomonadati</taxon>
        <taxon>Pseudomonadota</taxon>
        <taxon>Alphaproteobacteria</taxon>
        <taxon>Rhodobacterales</taxon>
        <taxon>Paracoccaceae</taxon>
        <taxon>Paracoccus</taxon>
    </lineage>
</organism>
<name>A0A6L6J0M0_9RHOB</name>
<dbReference type="Gene3D" id="3.40.190.10">
    <property type="entry name" value="Periplasmic binding protein-like II"/>
    <property type="match status" value="1"/>
</dbReference>
<feature type="chain" id="PRO_5027078531" evidence="2">
    <location>
        <begin position="27"/>
        <end position="355"/>
    </location>
</feature>
<dbReference type="SUPFAM" id="SSF53850">
    <property type="entry name" value="Periplasmic binding protein-like II"/>
    <property type="match status" value="1"/>
</dbReference>
<reference evidence="3 4" key="1">
    <citation type="submission" date="2019-11" db="EMBL/GenBank/DDBJ databases">
        <authorList>
            <person name="Dong K."/>
        </authorList>
    </citation>
    <scope>NUCLEOTIDE SEQUENCE [LARGE SCALE GENOMIC DNA]</scope>
    <source>
        <strain evidence="3 4">DK608</strain>
    </source>
</reference>
<evidence type="ECO:0000256" key="2">
    <source>
        <dbReference type="SAM" id="SignalP"/>
    </source>
</evidence>
<evidence type="ECO:0000256" key="1">
    <source>
        <dbReference type="ARBA" id="ARBA00006987"/>
    </source>
</evidence>
<keyword evidence="4" id="KW-1185">Reference proteome</keyword>
<dbReference type="RefSeq" id="WP_155045312.1">
    <property type="nucleotide sequence ID" value="NZ_WMIH01000013.1"/>
</dbReference>
<dbReference type="InterPro" id="IPR005064">
    <property type="entry name" value="BUG"/>
</dbReference>